<organism evidence="2 3">
    <name type="scientific">Trifolium subterraneum</name>
    <name type="common">Subterranean clover</name>
    <dbReference type="NCBI Taxonomy" id="3900"/>
    <lineage>
        <taxon>Eukaryota</taxon>
        <taxon>Viridiplantae</taxon>
        <taxon>Streptophyta</taxon>
        <taxon>Embryophyta</taxon>
        <taxon>Tracheophyta</taxon>
        <taxon>Spermatophyta</taxon>
        <taxon>Magnoliopsida</taxon>
        <taxon>eudicotyledons</taxon>
        <taxon>Gunneridae</taxon>
        <taxon>Pentapetalae</taxon>
        <taxon>rosids</taxon>
        <taxon>fabids</taxon>
        <taxon>Fabales</taxon>
        <taxon>Fabaceae</taxon>
        <taxon>Papilionoideae</taxon>
        <taxon>50 kb inversion clade</taxon>
        <taxon>NPAAA clade</taxon>
        <taxon>Hologalegina</taxon>
        <taxon>IRL clade</taxon>
        <taxon>Trifolieae</taxon>
        <taxon>Trifolium</taxon>
    </lineage>
</organism>
<proteinExistence type="predicted"/>
<dbReference type="OrthoDB" id="6513042at2759"/>
<reference evidence="3" key="1">
    <citation type="journal article" date="2017" name="Front. Plant Sci.">
        <title>Climate Clever Clovers: New Paradigm to Reduce the Environmental Footprint of Ruminants by Breeding Low Methanogenic Forages Utilizing Haplotype Variation.</title>
        <authorList>
            <person name="Kaur P."/>
            <person name="Appels R."/>
            <person name="Bayer P.E."/>
            <person name="Keeble-Gagnere G."/>
            <person name="Wang J."/>
            <person name="Hirakawa H."/>
            <person name="Shirasawa K."/>
            <person name="Vercoe P."/>
            <person name="Stefanova K."/>
            <person name="Durmic Z."/>
            <person name="Nichols P."/>
            <person name="Revell C."/>
            <person name="Isobe S.N."/>
            <person name="Edwards D."/>
            <person name="Erskine W."/>
        </authorList>
    </citation>
    <scope>NUCLEOTIDE SEQUENCE [LARGE SCALE GENOMIC DNA]</scope>
    <source>
        <strain evidence="3">cv. Daliak</strain>
    </source>
</reference>
<evidence type="ECO:0000259" key="1">
    <source>
        <dbReference type="Pfam" id="PF20073"/>
    </source>
</evidence>
<feature type="domain" description="DUF6469" evidence="1">
    <location>
        <begin position="83"/>
        <end position="211"/>
    </location>
</feature>
<dbReference type="InterPro" id="IPR045529">
    <property type="entry name" value="DUF6469"/>
</dbReference>
<gene>
    <name evidence="2" type="ORF">TSUD_82700</name>
</gene>
<evidence type="ECO:0000313" key="2">
    <source>
        <dbReference type="EMBL" id="GAU13761.1"/>
    </source>
</evidence>
<feature type="non-terminal residue" evidence="2">
    <location>
        <position position="225"/>
    </location>
</feature>
<keyword evidence="3" id="KW-1185">Reference proteome</keyword>
<dbReference type="EMBL" id="DF973140">
    <property type="protein sequence ID" value="GAU13761.1"/>
    <property type="molecule type" value="Genomic_DNA"/>
</dbReference>
<accession>A0A2Z6LLJ7</accession>
<protein>
    <recommendedName>
        <fullName evidence="1">DUF6469 domain-containing protein</fullName>
    </recommendedName>
</protein>
<dbReference type="Pfam" id="PF20073">
    <property type="entry name" value="DUF6469"/>
    <property type="match status" value="1"/>
</dbReference>
<name>A0A2Z6LLJ7_TRISU</name>
<evidence type="ECO:0000313" key="3">
    <source>
        <dbReference type="Proteomes" id="UP000242715"/>
    </source>
</evidence>
<dbReference type="AlphaFoldDB" id="A0A2Z6LLJ7"/>
<dbReference type="Proteomes" id="UP000242715">
    <property type="component" value="Unassembled WGS sequence"/>
</dbReference>
<sequence>MNPSTSRKKKKKPTYYEDHNFINTIFSWSLQDIFNQDLYINKVEYIDLYFKSIEQYFKSFVYPLLDETRANLCSSMEILSSLPYAEVVSLEKKLSHSCGRNHYVVKTDTWKNSSFGYGKELYKTLFGDVFILADFKPETVNDLTRSGKMWCFVLSTGILGEEIKDDDDTTLKVIASKDIDIDEMGQKSLFIIFLTNITPNRRIWNALHMDGDSKLIEKILCASDV</sequence>